<evidence type="ECO:0000313" key="1">
    <source>
        <dbReference type="EMBL" id="NDL64642.1"/>
    </source>
</evidence>
<organism evidence="1 2">
    <name type="scientific">Acerihabitans arboris</name>
    <dbReference type="NCBI Taxonomy" id="2691583"/>
    <lineage>
        <taxon>Bacteria</taxon>
        <taxon>Pseudomonadati</taxon>
        <taxon>Pseudomonadota</taxon>
        <taxon>Gammaproteobacteria</taxon>
        <taxon>Enterobacterales</taxon>
        <taxon>Pectobacteriaceae</taxon>
        <taxon>Acerihabitans</taxon>
    </lineage>
</organism>
<reference evidence="1 2" key="2">
    <citation type="submission" date="2020-02" db="EMBL/GenBank/DDBJ databases">
        <title>The new genus of Enterobacteriales.</title>
        <authorList>
            <person name="Kim I.S."/>
        </authorList>
    </citation>
    <scope>NUCLEOTIDE SEQUENCE [LARGE SCALE GENOMIC DNA]</scope>
    <source>
        <strain evidence="1 2">SAP-6</strain>
    </source>
</reference>
<sequence length="152" mass="16923">MRRDEREITQPSAIAAILASAKVMYIALAENDIPFMVPVFYAWDGTSLYFHSARAGTKIEMLKRNSTLCFAVSTEQGVVEDEVICNFEARHRTVIGLGNAVFIQDEAEKIAALNLIVARFSDKAWTFPAANVRATLVLRIDIISMKGKQHGF</sequence>
<dbReference type="SUPFAM" id="SSF50475">
    <property type="entry name" value="FMN-binding split barrel"/>
    <property type="match status" value="1"/>
</dbReference>
<dbReference type="EMBL" id="WUBS01000013">
    <property type="protein sequence ID" value="NDL64642.1"/>
    <property type="molecule type" value="Genomic_DNA"/>
</dbReference>
<keyword evidence="2" id="KW-1185">Reference proteome</keyword>
<proteinExistence type="predicted"/>
<dbReference type="Gene3D" id="2.30.110.10">
    <property type="entry name" value="Electron Transport, Fmn-binding Protein, Chain A"/>
    <property type="match status" value="1"/>
</dbReference>
<evidence type="ECO:0000313" key="2">
    <source>
        <dbReference type="Proteomes" id="UP000461443"/>
    </source>
</evidence>
<dbReference type="PANTHER" id="PTHR34071">
    <property type="entry name" value="5-NITROIMIDAZOLE ANTIBIOTICS RESISTANCE PROTEIN, NIMA-FAMILY-RELATED PROTEIN-RELATED"/>
    <property type="match status" value="1"/>
</dbReference>
<dbReference type="Proteomes" id="UP000461443">
    <property type="component" value="Unassembled WGS sequence"/>
</dbReference>
<dbReference type="PANTHER" id="PTHR34071:SF2">
    <property type="entry name" value="FLAVIN-NUCLEOTIDE-BINDING PROTEIN"/>
    <property type="match status" value="1"/>
</dbReference>
<dbReference type="InterPro" id="IPR012349">
    <property type="entry name" value="Split_barrel_FMN-bd"/>
</dbReference>
<dbReference type="InterPro" id="IPR024747">
    <property type="entry name" value="Pyridox_Oxase-rel"/>
</dbReference>
<protein>
    <submittedName>
        <fullName evidence="1">Pyridoxamine 5'-phosphate oxidase family protein</fullName>
    </submittedName>
</protein>
<dbReference type="Pfam" id="PF12900">
    <property type="entry name" value="Pyridox_ox_2"/>
    <property type="match status" value="1"/>
</dbReference>
<comment type="caution">
    <text evidence="1">The sequence shown here is derived from an EMBL/GenBank/DDBJ whole genome shotgun (WGS) entry which is preliminary data.</text>
</comment>
<name>A0A845SML8_9GAMM</name>
<dbReference type="AlphaFoldDB" id="A0A845SML8"/>
<gene>
    <name evidence="1" type="ORF">GRH90_18055</name>
</gene>
<reference evidence="1 2" key="1">
    <citation type="submission" date="2019-12" db="EMBL/GenBank/DDBJ databases">
        <authorList>
            <person name="Lee S.D."/>
        </authorList>
    </citation>
    <scope>NUCLEOTIDE SEQUENCE [LARGE SCALE GENOMIC DNA]</scope>
    <source>
        <strain evidence="1 2">SAP-6</strain>
    </source>
</reference>
<accession>A0A845SML8</accession>